<gene>
    <name evidence="5" type="primary">LOC118418374</name>
</gene>
<dbReference type="GO" id="GO:0006397">
    <property type="term" value="P:mRNA processing"/>
    <property type="evidence" value="ECO:0007669"/>
    <property type="project" value="InterPro"/>
</dbReference>
<dbReference type="AlphaFoldDB" id="A0A9J7LD01"/>
<feature type="domain" description="G-patch" evidence="3">
    <location>
        <begin position="148"/>
        <end position="195"/>
    </location>
</feature>
<accession>A0A9J7LD01</accession>
<evidence type="ECO:0000313" key="4">
    <source>
        <dbReference type="Proteomes" id="UP000001554"/>
    </source>
</evidence>
<dbReference type="PANTHER" id="PTHR13384">
    <property type="entry name" value="G PATCH DOMAIN-CONTAINING PROTEIN 1"/>
    <property type="match status" value="1"/>
</dbReference>
<evidence type="ECO:0000313" key="5">
    <source>
        <dbReference type="RefSeq" id="XP_035680142.1"/>
    </source>
</evidence>
<organism evidence="4 5">
    <name type="scientific">Branchiostoma floridae</name>
    <name type="common">Florida lancelet</name>
    <name type="synonym">Amphioxus</name>
    <dbReference type="NCBI Taxonomy" id="7739"/>
    <lineage>
        <taxon>Eukaryota</taxon>
        <taxon>Metazoa</taxon>
        <taxon>Chordata</taxon>
        <taxon>Cephalochordata</taxon>
        <taxon>Leptocardii</taxon>
        <taxon>Amphioxiformes</taxon>
        <taxon>Branchiostomatidae</taxon>
        <taxon>Branchiostoma</taxon>
    </lineage>
</organism>
<reference evidence="4" key="1">
    <citation type="journal article" date="2020" name="Nat. Ecol. Evol.">
        <title>Deeply conserved synteny resolves early events in vertebrate evolution.</title>
        <authorList>
            <person name="Simakov O."/>
            <person name="Marletaz F."/>
            <person name="Yue J.X."/>
            <person name="O'Connell B."/>
            <person name="Jenkins J."/>
            <person name="Brandt A."/>
            <person name="Calef R."/>
            <person name="Tung C.H."/>
            <person name="Huang T.K."/>
            <person name="Schmutz J."/>
            <person name="Satoh N."/>
            <person name="Yu J.K."/>
            <person name="Putnam N.H."/>
            <person name="Green R.E."/>
            <person name="Rokhsar D.S."/>
        </authorList>
    </citation>
    <scope>NUCLEOTIDE SEQUENCE [LARGE SCALE GENOMIC DNA]</scope>
    <source>
        <strain evidence="4">S238N-H82</strain>
    </source>
</reference>
<feature type="region of interest" description="Disordered" evidence="2">
    <location>
        <begin position="74"/>
        <end position="97"/>
    </location>
</feature>
<dbReference type="PANTHER" id="PTHR13384:SF19">
    <property type="entry name" value="G PATCH DOMAIN-CONTAINING PROTEIN 1"/>
    <property type="match status" value="1"/>
</dbReference>
<name>A0A9J7LD01_BRAFL</name>
<dbReference type="PROSITE" id="PS50174">
    <property type="entry name" value="G_PATCH"/>
    <property type="match status" value="1"/>
</dbReference>
<dbReference type="InterPro" id="IPR011666">
    <property type="entry name" value="DUF1604"/>
</dbReference>
<feature type="compositionally biased region" description="Polar residues" evidence="2">
    <location>
        <begin position="74"/>
        <end position="86"/>
    </location>
</feature>
<dbReference type="GO" id="GO:0003676">
    <property type="term" value="F:nucleic acid binding"/>
    <property type="evidence" value="ECO:0007669"/>
    <property type="project" value="InterPro"/>
</dbReference>
<dbReference type="Proteomes" id="UP000001554">
    <property type="component" value="Chromosome 6"/>
</dbReference>
<reference evidence="5" key="2">
    <citation type="submission" date="2025-08" db="UniProtKB">
        <authorList>
            <consortium name="RefSeq"/>
        </authorList>
    </citation>
    <scope>IDENTIFICATION</scope>
    <source>
        <strain evidence="5">S238N-H82</strain>
        <tissue evidence="5">Testes</tissue>
    </source>
</reference>
<dbReference type="RefSeq" id="XP_035680142.1">
    <property type="nucleotide sequence ID" value="XM_035824249.1"/>
</dbReference>
<evidence type="ECO:0000256" key="1">
    <source>
        <dbReference type="ARBA" id="ARBA00008600"/>
    </source>
</evidence>
<comment type="similarity">
    <text evidence="1">Belongs to the GPATCH1 family.</text>
</comment>
<protein>
    <submittedName>
        <fullName evidence="5">G patch domain-containing protein 1-like isoform X1</fullName>
    </submittedName>
</protein>
<dbReference type="GeneID" id="118418374"/>
<dbReference type="OMA" id="VWSKEGW"/>
<feature type="region of interest" description="Disordered" evidence="2">
    <location>
        <begin position="1"/>
        <end position="41"/>
    </location>
</feature>
<dbReference type="OrthoDB" id="20507at2759"/>
<feature type="compositionally biased region" description="Basic and acidic residues" evidence="2">
    <location>
        <begin position="24"/>
        <end position="41"/>
    </location>
</feature>
<sequence length="254" mass="28156">MSAEDSDDDLVYHGTPLPPLQEDAPVKKPVSREDQVVTDRQGRRRFHGAFTGGFSAGYYNTVDTPEGWTPATFVSSRSSKAGQLQQRPEDFMDDEDMGEFGIAPKTVTTTREFLSEEKEDVRRKRAAAAADQHSVLPALLQDLIIPARESIGVRLLRRMGWRDGAGIGAKVRRKIKMKRQTEAASSQRTYGCAPPPGHQHSEVRSYIITLSLVLNPPNVLHVSVFGTKPSPHSHMSLSLVLNPPHIATCLCPWY</sequence>
<dbReference type="Pfam" id="PF07713">
    <property type="entry name" value="DUF1604"/>
    <property type="match status" value="1"/>
</dbReference>
<dbReference type="InterPro" id="IPR000467">
    <property type="entry name" value="G_patch_dom"/>
</dbReference>
<keyword evidence="4" id="KW-1185">Reference proteome</keyword>
<dbReference type="KEGG" id="bfo:118418374"/>
<dbReference type="Pfam" id="PF01585">
    <property type="entry name" value="G-patch"/>
    <property type="match status" value="1"/>
</dbReference>
<evidence type="ECO:0000256" key="2">
    <source>
        <dbReference type="SAM" id="MobiDB-lite"/>
    </source>
</evidence>
<evidence type="ECO:0000259" key="3">
    <source>
        <dbReference type="PROSITE" id="PS50174"/>
    </source>
</evidence>
<proteinExistence type="inferred from homology"/>